<proteinExistence type="predicted"/>
<name>A0AC61QN09_9BACT</name>
<protein>
    <submittedName>
        <fullName evidence="1">Pyrroline-5-carboxylate reductase</fullName>
        <ecNumber evidence="1">1.5.1.2</ecNumber>
    </submittedName>
</protein>
<keyword evidence="1" id="KW-0560">Oxidoreductase</keyword>
<organism evidence="1 2">
    <name type="scientific">Palleniella muris</name>
    <dbReference type="NCBI Taxonomy" id="3038145"/>
    <lineage>
        <taxon>Bacteria</taxon>
        <taxon>Pseudomonadati</taxon>
        <taxon>Bacteroidota</taxon>
        <taxon>Bacteroidia</taxon>
        <taxon>Bacteroidales</taxon>
        <taxon>Prevotellaceae</taxon>
        <taxon>Palleniella</taxon>
    </lineage>
</organism>
<dbReference type="EMBL" id="SRZC01000021">
    <property type="protein sequence ID" value="TGX80836.1"/>
    <property type="molecule type" value="Genomic_DNA"/>
</dbReference>
<keyword evidence="2" id="KW-1185">Reference proteome</keyword>
<dbReference type="EC" id="1.5.1.2" evidence="1"/>
<evidence type="ECO:0000313" key="2">
    <source>
        <dbReference type="Proteomes" id="UP000308886"/>
    </source>
</evidence>
<reference evidence="1" key="1">
    <citation type="submission" date="2019-04" db="EMBL/GenBank/DDBJ databases">
        <title>Microbes associate with the intestines of laboratory mice.</title>
        <authorList>
            <person name="Navarre W."/>
            <person name="Wong E."/>
            <person name="Huang K."/>
            <person name="Tropini C."/>
            <person name="Ng K."/>
            <person name="Yu B."/>
        </authorList>
    </citation>
    <scope>NUCLEOTIDE SEQUENCE</scope>
    <source>
        <strain evidence="1">NM73_A23</strain>
    </source>
</reference>
<dbReference type="Proteomes" id="UP000308886">
    <property type="component" value="Unassembled WGS sequence"/>
</dbReference>
<comment type="caution">
    <text evidence="1">The sequence shown here is derived from an EMBL/GenBank/DDBJ whole genome shotgun (WGS) entry which is preliminary data.</text>
</comment>
<accession>A0AC61QN09</accession>
<evidence type="ECO:0000313" key="1">
    <source>
        <dbReference type="EMBL" id="TGX80836.1"/>
    </source>
</evidence>
<gene>
    <name evidence="1" type="primary">proC</name>
    <name evidence="1" type="ORF">E5358_11895</name>
</gene>
<sequence length="263" mass="27869">MRISVIGAGNMGGALAKGWVKAMRDGADLDITVTARTQQSLDRIKADFPELHCTLDNKTAVAEAEIVVLAVKPWMAKTVIDEIASEGRLDGKIFISVAANILPEDLKAMLPGSTAQILYVMPNIAAEYCQSMTFISPADDVPAETVKTVERLLSLLGKTQVCDLKTLAAGNMLAGCGIAYVMRFIHAMMQGGVELGLYPANAQQIAQQTMTGAVAVLQESGLHPEAAIDKVTTPGGLTIRGLNELEHSGMTSAVIRCLKAGMK</sequence>